<organism evidence="18 19">
    <name type="scientific">Tigriopus californicus</name>
    <name type="common">Marine copepod</name>
    <dbReference type="NCBI Taxonomy" id="6832"/>
    <lineage>
        <taxon>Eukaryota</taxon>
        <taxon>Metazoa</taxon>
        <taxon>Ecdysozoa</taxon>
        <taxon>Arthropoda</taxon>
        <taxon>Crustacea</taxon>
        <taxon>Multicrustacea</taxon>
        <taxon>Hexanauplia</taxon>
        <taxon>Copepoda</taxon>
        <taxon>Harpacticoida</taxon>
        <taxon>Harpacticidae</taxon>
        <taxon>Tigriopus</taxon>
    </lineage>
</organism>
<dbReference type="GO" id="GO:0006325">
    <property type="term" value="P:chromatin organization"/>
    <property type="evidence" value="ECO:0007669"/>
    <property type="project" value="UniProtKB-KW"/>
</dbReference>
<feature type="region of interest" description="Disordered" evidence="15">
    <location>
        <begin position="652"/>
        <end position="775"/>
    </location>
</feature>
<protein>
    <recommendedName>
        <fullName evidence="20">Histone acetyltransferase</fullName>
    </recommendedName>
</protein>
<feature type="compositionally biased region" description="Basic residues" evidence="15">
    <location>
        <begin position="669"/>
        <end position="680"/>
    </location>
</feature>
<keyword evidence="3" id="KW-1017">Isopeptide bond</keyword>
<sequence>MEPLRAPPALPVARKSSPSMEEDRSQAMLPNRPLGETELNRAAPPAEDLSGLVAKKTFPTPLKIPRPLLPGLGYHSIQSPMNAPAHPNVTHMLDTSPANNLEDLNRTTPVQVPSQATNGTANEAGEEEEDVEEEEDDEEEEEEIDDDEDANQVGVPLDPATIQAMDVRLEAEALLNALELDDPNADMKPVSDSKLERALVGQEPTTRNLIMAAIGVMKNRKARPDTKRICNWIHRRYGQPYMSIYEELERLVKIGELARVDYKGSASYRIVDMNAKTSKRRKRTPKATKTTQSGAQAVSGLTSPGGIPPPLNGASPCSSSSSSSIGSFPTSGTTSTSNASSAGPPKILAPNLFSSLTPHQNFLGNNTTSTSAGVLPGATPSNAGVMGPSLCMLPPPPPPPPTAPSTSVPTCVSVGMTSSMLPSTPFSSSQPTTTSSTSSVTKAAEEATANRAGNAGNRGQNSISLRTLVHDFLGNDVKDSYQVNFTSAFIRKAVQNSQRNFNKLSVLANLDMLLQQELDVGNFTKIAPSTYVLAPLVGSPVGTIQQYPLPTQPEKIDPSAMFLSPTKPACIPQNLSDKSDEQRKNDLIQETLSKLTSGKDSSKGKSPGRRPSLNPPIKEPVYLTLREKRLAGMAARKNAAIQGEKLSNLNKITPLPEVSSGPVKAGSKPGRKPGRVKKGDKRLQQAKLKSLNMTGSEDPSAPPAKKRKKQRDAWKIKQDDVGSKAFEIPDEDGKGPNSPDVSGSANPSRPGSLRKKKSRKIFDPADHEQPSRKRKFSTLQDRDTVLEDDTHVVPQEPFVAPSPVDIIPNEPSKVKEEVQETCYLCKGTSAKNKRGTPEALLHCRDCTTIVHPSCMDYTENLTKTILASSWQCINCKTCSICEDASEDESMLFCDSCDLGFHMPCLRPPMTSKPSGKWDCYKCQPRREDVIEMPPPPTTGTLRMRRSHSTNSNSSDQDLAHIPSSGIVNGHRRRGPKSSHDGTNGFTNHLDGETAKLLPLLPPHLHPSKGLVPCNWEDFPVDPQIPDVGEWNCQKIEDFFLKQGFPSTHASVFVREEIDGRSLLLLNRQDCLNSLGLKMGPALKLFHQIKKLQTRRNFPH</sequence>
<dbReference type="Pfam" id="PF00536">
    <property type="entry name" value="SAM_1"/>
    <property type="match status" value="1"/>
</dbReference>
<evidence type="ECO:0000259" key="16">
    <source>
        <dbReference type="PROSITE" id="PS50016"/>
    </source>
</evidence>
<keyword evidence="2" id="KW-0678">Repressor</keyword>
<dbReference type="InterPro" id="IPR048589">
    <property type="entry name" value="SAMD1-like_WH"/>
</dbReference>
<dbReference type="SMART" id="SM00454">
    <property type="entry name" value="SAM"/>
    <property type="match status" value="1"/>
</dbReference>
<dbReference type="GO" id="GO:0008270">
    <property type="term" value="F:zinc ion binding"/>
    <property type="evidence" value="ECO:0007669"/>
    <property type="project" value="UniProtKB-KW"/>
</dbReference>
<feature type="compositionally biased region" description="Pro residues" evidence="15">
    <location>
        <begin position="1"/>
        <end position="10"/>
    </location>
</feature>
<evidence type="ECO:0000256" key="9">
    <source>
        <dbReference type="ARBA" id="ARBA00022843"/>
    </source>
</evidence>
<feature type="compositionally biased region" description="Basic and acidic residues" evidence="15">
    <location>
        <begin position="760"/>
        <end position="771"/>
    </location>
</feature>
<evidence type="ECO:0000256" key="7">
    <source>
        <dbReference type="ARBA" id="ARBA00022771"/>
    </source>
</evidence>
<dbReference type="Pfam" id="PF16866">
    <property type="entry name" value="PHD_4"/>
    <property type="match status" value="1"/>
</dbReference>
<evidence type="ECO:0000256" key="12">
    <source>
        <dbReference type="ARBA" id="ARBA00023163"/>
    </source>
</evidence>
<feature type="domain" description="PHD-type" evidence="16">
    <location>
        <begin position="819"/>
        <end position="878"/>
    </location>
</feature>
<keyword evidence="11" id="KW-0805">Transcription regulation</keyword>
<feature type="compositionally biased region" description="Acidic residues" evidence="15">
    <location>
        <begin position="124"/>
        <end position="150"/>
    </location>
</feature>
<evidence type="ECO:0000256" key="4">
    <source>
        <dbReference type="ARBA" id="ARBA00022553"/>
    </source>
</evidence>
<dbReference type="GO" id="GO:0003677">
    <property type="term" value="F:DNA binding"/>
    <property type="evidence" value="ECO:0007669"/>
    <property type="project" value="InterPro"/>
</dbReference>
<evidence type="ECO:0000259" key="17">
    <source>
        <dbReference type="PROSITE" id="PS52014"/>
    </source>
</evidence>
<dbReference type="InterPro" id="IPR011011">
    <property type="entry name" value="Znf_FYVE_PHD"/>
</dbReference>
<dbReference type="InterPro" id="IPR001660">
    <property type="entry name" value="SAM"/>
</dbReference>
<dbReference type="InterPro" id="IPR013761">
    <property type="entry name" value="SAM/pointed_sf"/>
</dbReference>
<evidence type="ECO:0000256" key="6">
    <source>
        <dbReference type="ARBA" id="ARBA00022737"/>
    </source>
</evidence>
<dbReference type="SMART" id="SM00249">
    <property type="entry name" value="PHD"/>
    <property type="match status" value="2"/>
</dbReference>
<dbReference type="Proteomes" id="UP000318571">
    <property type="component" value="Chromosome 10"/>
</dbReference>
<dbReference type="InterPro" id="IPR019787">
    <property type="entry name" value="Znf_PHD-finger"/>
</dbReference>
<dbReference type="OrthoDB" id="10004495at2759"/>
<dbReference type="OMA" id="IFDPADH"/>
<dbReference type="AlphaFoldDB" id="A0A553NCT2"/>
<feature type="compositionally biased region" description="Low complexity" evidence="15">
    <location>
        <begin position="422"/>
        <end position="459"/>
    </location>
</feature>
<keyword evidence="6" id="KW-0677">Repeat</keyword>
<accession>A0A553NCT2</accession>
<evidence type="ECO:0000313" key="19">
    <source>
        <dbReference type="Proteomes" id="UP000318571"/>
    </source>
</evidence>
<feature type="region of interest" description="Disordered" evidence="15">
    <location>
        <begin position="389"/>
        <end position="409"/>
    </location>
</feature>
<dbReference type="Gene3D" id="3.30.40.10">
    <property type="entry name" value="Zinc/RING finger domain, C3HC4 (zinc finger)"/>
    <property type="match status" value="1"/>
</dbReference>
<feature type="domain" description="PHD-type" evidence="16">
    <location>
        <begin position="875"/>
        <end position="925"/>
    </location>
</feature>
<gene>
    <name evidence="18" type="ORF">TCAL_02608</name>
</gene>
<evidence type="ECO:0000256" key="13">
    <source>
        <dbReference type="ARBA" id="ARBA00023242"/>
    </source>
</evidence>
<dbReference type="InterPro" id="IPR001965">
    <property type="entry name" value="Znf_PHD"/>
</dbReference>
<evidence type="ECO:0000256" key="1">
    <source>
        <dbReference type="ARBA" id="ARBA00004123"/>
    </source>
</evidence>
<dbReference type="FunFam" id="3.30.40.10:FF:000005">
    <property type="entry name" value="zinc finger protein isoform X1"/>
    <property type="match status" value="1"/>
</dbReference>
<dbReference type="Pfam" id="PF21524">
    <property type="entry name" value="SAMD1_WH"/>
    <property type="match status" value="1"/>
</dbReference>
<evidence type="ECO:0000256" key="8">
    <source>
        <dbReference type="ARBA" id="ARBA00022833"/>
    </source>
</evidence>
<feature type="compositionally biased region" description="Pro residues" evidence="15">
    <location>
        <begin position="393"/>
        <end position="403"/>
    </location>
</feature>
<keyword evidence="7 14" id="KW-0863">Zinc-finger</keyword>
<feature type="region of interest" description="Disordered" evidence="15">
    <location>
        <begin position="422"/>
        <end position="460"/>
    </location>
</feature>
<evidence type="ECO:0000256" key="10">
    <source>
        <dbReference type="ARBA" id="ARBA00022853"/>
    </source>
</evidence>
<feature type="compositionally biased region" description="Low complexity" evidence="15">
    <location>
        <begin position="315"/>
        <end position="343"/>
    </location>
</feature>
<dbReference type="PANTHER" id="PTHR45888">
    <property type="entry name" value="HL01030P-RELATED"/>
    <property type="match status" value="1"/>
</dbReference>
<dbReference type="CDD" id="cd15526">
    <property type="entry name" value="PHD1_MOZ_d4"/>
    <property type="match status" value="1"/>
</dbReference>
<dbReference type="SUPFAM" id="SSF47769">
    <property type="entry name" value="SAM/Pointed domain"/>
    <property type="match status" value="1"/>
</dbReference>
<evidence type="ECO:0008006" key="20">
    <source>
        <dbReference type="Google" id="ProtNLM"/>
    </source>
</evidence>
<reference evidence="18 19" key="1">
    <citation type="journal article" date="2018" name="Nat. Ecol. Evol.">
        <title>Genomic signatures of mitonuclear coevolution across populations of Tigriopus californicus.</title>
        <authorList>
            <person name="Barreto F.S."/>
            <person name="Watson E.T."/>
            <person name="Lima T.G."/>
            <person name="Willett C.S."/>
            <person name="Edmands S."/>
            <person name="Li W."/>
            <person name="Burton R.S."/>
        </authorList>
    </citation>
    <scope>NUCLEOTIDE SEQUENCE [LARGE SCALE GENOMIC DNA]</scope>
    <source>
        <strain evidence="18 19">San Diego</strain>
    </source>
</reference>
<feature type="compositionally biased region" description="Polar residues" evidence="15">
    <location>
        <begin position="106"/>
        <end position="121"/>
    </location>
</feature>
<dbReference type="Pfam" id="PF00628">
    <property type="entry name" value="PHD"/>
    <property type="match status" value="1"/>
</dbReference>
<evidence type="ECO:0000256" key="11">
    <source>
        <dbReference type="ARBA" id="ARBA00023015"/>
    </source>
</evidence>
<feature type="region of interest" description="Disordered" evidence="15">
    <location>
        <begin position="930"/>
        <end position="988"/>
    </location>
</feature>
<evidence type="ECO:0000256" key="5">
    <source>
        <dbReference type="ARBA" id="ARBA00022723"/>
    </source>
</evidence>
<feature type="region of interest" description="Disordered" evidence="15">
    <location>
        <begin position="82"/>
        <end position="154"/>
    </location>
</feature>
<feature type="region of interest" description="Disordered" evidence="15">
    <location>
        <begin position="273"/>
        <end position="343"/>
    </location>
</feature>
<proteinExistence type="predicted"/>
<dbReference type="PANTHER" id="PTHR45888:SF4">
    <property type="entry name" value="PHD FINGER PROTEIN 10"/>
    <property type="match status" value="1"/>
</dbReference>
<evidence type="ECO:0000256" key="2">
    <source>
        <dbReference type="ARBA" id="ARBA00022491"/>
    </source>
</evidence>
<evidence type="ECO:0000256" key="3">
    <source>
        <dbReference type="ARBA" id="ARBA00022499"/>
    </source>
</evidence>
<dbReference type="PROSITE" id="PS50016">
    <property type="entry name" value="ZF_PHD_2"/>
    <property type="match status" value="2"/>
</dbReference>
<comment type="caution">
    <text evidence="18">The sequence shown here is derived from an EMBL/GenBank/DDBJ whole genome shotgun (WGS) entry which is preliminary data.</text>
</comment>
<comment type="subcellular location">
    <subcellularLocation>
        <location evidence="1">Nucleus</location>
    </subcellularLocation>
</comment>
<feature type="region of interest" description="Disordered" evidence="15">
    <location>
        <begin position="591"/>
        <end position="620"/>
    </location>
</feature>
<dbReference type="SUPFAM" id="SSF57903">
    <property type="entry name" value="FYVE/PHD zinc finger"/>
    <property type="match status" value="2"/>
</dbReference>
<name>A0A553NCT2_TIGCA</name>
<keyword evidence="19" id="KW-1185">Reference proteome</keyword>
<keyword evidence="13" id="KW-0539">Nucleus</keyword>
<keyword evidence="8" id="KW-0862">Zinc</keyword>
<keyword evidence="10" id="KW-0156">Chromatin regulator</keyword>
<dbReference type="GO" id="GO:0005634">
    <property type="term" value="C:nucleus"/>
    <property type="evidence" value="ECO:0007669"/>
    <property type="project" value="UniProtKB-SubCell"/>
</dbReference>
<dbReference type="InterPro" id="IPR013083">
    <property type="entry name" value="Znf_RING/FYVE/PHD"/>
</dbReference>
<keyword evidence="12" id="KW-0804">Transcription</keyword>
<feature type="compositionally biased region" description="Polar residues" evidence="15">
    <location>
        <begin position="292"/>
        <end position="302"/>
    </location>
</feature>
<feature type="region of interest" description="Disordered" evidence="15">
    <location>
        <begin position="1"/>
        <end position="52"/>
    </location>
</feature>
<keyword evidence="4" id="KW-0597">Phosphoprotein</keyword>
<dbReference type="STRING" id="6832.A0A553NCT2"/>
<dbReference type="EMBL" id="VCGU01000458">
    <property type="protein sequence ID" value="TRY63254.1"/>
    <property type="molecule type" value="Genomic_DNA"/>
</dbReference>
<evidence type="ECO:0000256" key="15">
    <source>
        <dbReference type="SAM" id="MobiDB-lite"/>
    </source>
</evidence>
<keyword evidence="9" id="KW-0832">Ubl conjugation</keyword>
<feature type="compositionally biased region" description="Basic residues" evidence="15">
    <location>
        <begin position="277"/>
        <end position="286"/>
    </location>
</feature>
<evidence type="ECO:0000313" key="18">
    <source>
        <dbReference type="EMBL" id="TRY63254.1"/>
    </source>
</evidence>
<feature type="domain" description="SAMD1-like winged helix (WH)" evidence="17">
    <location>
        <begin position="198"/>
        <end position="274"/>
    </location>
</feature>
<keyword evidence="5" id="KW-0479">Metal-binding</keyword>
<dbReference type="PROSITE" id="PS52014">
    <property type="entry name" value="SAMD1_WH"/>
    <property type="match status" value="1"/>
</dbReference>
<dbReference type="CDD" id="cd15527">
    <property type="entry name" value="PHD2_KAT6A_6B"/>
    <property type="match status" value="1"/>
</dbReference>
<evidence type="ECO:0000256" key="14">
    <source>
        <dbReference type="PROSITE-ProRule" id="PRU00146"/>
    </source>
</evidence>
<feature type="compositionally biased region" description="Basic and acidic residues" evidence="15">
    <location>
        <begin position="711"/>
        <end position="722"/>
    </location>
</feature>
<dbReference type="Gene3D" id="1.10.150.50">
    <property type="entry name" value="Transcription Factor, Ets-1"/>
    <property type="match status" value="1"/>
</dbReference>
<feature type="compositionally biased region" description="Polar residues" evidence="15">
    <location>
        <begin position="739"/>
        <end position="749"/>
    </location>
</feature>